<feature type="domain" description="HTH cro/C1-type" evidence="1">
    <location>
        <begin position="20"/>
        <end position="72"/>
    </location>
</feature>
<evidence type="ECO:0000313" key="2">
    <source>
        <dbReference type="EMBL" id="MFC1406559.1"/>
    </source>
</evidence>
<dbReference type="PROSITE" id="PS50943">
    <property type="entry name" value="HTH_CROC1"/>
    <property type="match status" value="1"/>
</dbReference>
<dbReference type="InterPro" id="IPR043917">
    <property type="entry name" value="DUF5753"/>
</dbReference>
<accession>A0ABV6UYL5</accession>
<proteinExistence type="predicted"/>
<evidence type="ECO:0000259" key="1">
    <source>
        <dbReference type="PROSITE" id="PS50943"/>
    </source>
</evidence>
<comment type="caution">
    <text evidence="2">The sequence shown here is derived from an EMBL/GenBank/DDBJ whole genome shotgun (WGS) entry which is preliminary data.</text>
</comment>
<gene>
    <name evidence="2" type="ORF">ACEZDJ_35215</name>
</gene>
<dbReference type="EMBL" id="JBHEZZ010000030">
    <property type="protein sequence ID" value="MFC1406559.1"/>
    <property type="molecule type" value="Genomic_DNA"/>
</dbReference>
<dbReference type="Gene3D" id="1.10.260.40">
    <property type="entry name" value="lambda repressor-like DNA-binding domains"/>
    <property type="match status" value="1"/>
</dbReference>
<sequence length="287" mass="31768">MSRSPSSSAQQARERVAARLHELRSDARLTTRALAEACGWAASKVSRIENAITAPSDADLWAWCRACGVAALAPDLEAMNRQADELWTEWHRRHRPGLLAAQERQLRIDTEAQLQRSYSSVAIPGAFQTLNYTMAMLSAFNRFHDGQAAAPDIEAAAAKRQERSRLLRSGKHRFVVLIEEHLLLHRFGSTAILAEQLQHLAELQRLPGVAMGIVPLSAERPAMWCPESFHIYDRARVSVETLTAIISITVPADIALYEKAFGALGSMAVYGPAATRRIERALDVLLL</sequence>
<evidence type="ECO:0000313" key="3">
    <source>
        <dbReference type="Proteomes" id="UP001592528"/>
    </source>
</evidence>
<dbReference type="RefSeq" id="WP_030261542.1">
    <property type="nucleotide sequence ID" value="NZ_JBHEZZ010000030.1"/>
</dbReference>
<dbReference type="SUPFAM" id="SSF47413">
    <property type="entry name" value="lambda repressor-like DNA-binding domains"/>
    <property type="match status" value="1"/>
</dbReference>
<dbReference type="CDD" id="cd00093">
    <property type="entry name" value="HTH_XRE"/>
    <property type="match status" value="1"/>
</dbReference>
<name>A0ABV6UYL5_9ACTN</name>
<dbReference type="SMART" id="SM00530">
    <property type="entry name" value="HTH_XRE"/>
    <property type="match status" value="1"/>
</dbReference>
<keyword evidence="3" id="KW-1185">Reference proteome</keyword>
<protein>
    <submittedName>
        <fullName evidence="2">Scr1 family TA system antitoxin-like transcriptional regulator</fullName>
    </submittedName>
</protein>
<organism evidence="2 3">
    <name type="scientific">Streptacidiphilus cavernicola</name>
    <dbReference type="NCBI Taxonomy" id="3342716"/>
    <lineage>
        <taxon>Bacteria</taxon>
        <taxon>Bacillati</taxon>
        <taxon>Actinomycetota</taxon>
        <taxon>Actinomycetes</taxon>
        <taxon>Kitasatosporales</taxon>
        <taxon>Streptomycetaceae</taxon>
        <taxon>Streptacidiphilus</taxon>
    </lineage>
</organism>
<dbReference type="Pfam" id="PF13560">
    <property type="entry name" value="HTH_31"/>
    <property type="match status" value="1"/>
</dbReference>
<reference evidence="2 3" key="1">
    <citation type="submission" date="2024-09" db="EMBL/GenBank/DDBJ databases">
        <authorList>
            <person name="Lee S.D."/>
        </authorList>
    </citation>
    <scope>NUCLEOTIDE SEQUENCE [LARGE SCALE GENOMIC DNA]</scope>
    <source>
        <strain evidence="2 3">N1-5</strain>
    </source>
</reference>
<dbReference type="Pfam" id="PF19054">
    <property type="entry name" value="DUF5753"/>
    <property type="match status" value="1"/>
</dbReference>
<dbReference type="Proteomes" id="UP001592528">
    <property type="component" value="Unassembled WGS sequence"/>
</dbReference>
<dbReference type="InterPro" id="IPR010982">
    <property type="entry name" value="Lambda_DNA-bd_dom_sf"/>
</dbReference>
<dbReference type="InterPro" id="IPR001387">
    <property type="entry name" value="Cro/C1-type_HTH"/>
</dbReference>